<organism evidence="2">
    <name type="scientific">Graphocephala atropunctata</name>
    <dbReference type="NCBI Taxonomy" id="36148"/>
    <lineage>
        <taxon>Eukaryota</taxon>
        <taxon>Metazoa</taxon>
        <taxon>Ecdysozoa</taxon>
        <taxon>Arthropoda</taxon>
        <taxon>Hexapoda</taxon>
        <taxon>Insecta</taxon>
        <taxon>Pterygota</taxon>
        <taxon>Neoptera</taxon>
        <taxon>Paraneoptera</taxon>
        <taxon>Hemiptera</taxon>
        <taxon>Auchenorrhyncha</taxon>
        <taxon>Membracoidea</taxon>
        <taxon>Cicadellidae</taxon>
        <taxon>Cicadellinae</taxon>
        <taxon>Cicadellini</taxon>
        <taxon>Graphocephala</taxon>
    </lineage>
</organism>
<feature type="compositionally biased region" description="Acidic residues" evidence="1">
    <location>
        <begin position="384"/>
        <end position="396"/>
    </location>
</feature>
<evidence type="ECO:0000313" key="2">
    <source>
        <dbReference type="EMBL" id="JAT18826.1"/>
    </source>
</evidence>
<feature type="non-terminal residue" evidence="2">
    <location>
        <position position="396"/>
    </location>
</feature>
<dbReference type="EMBL" id="GEBQ01021151">
    <property type="protein sequence ID" value="JAT18826.1"/>
    <property type="molecule type" value="Transcribed_RNA"/>
</dbReference>
<feature type="non-terminal residue" evidence="2">
    <location>
        <position position="1"/>
    </location>
</feature>
<accession>A0A1B6L592</accession>
<gene>
    <name evidence="2" type="ORF">g.45696</name>
</gene>
<feature type="region of interest" description="Disordered" evidence="1">
    <location>
        <begin position="193"/>
        <end position="230"/>
    </location>
</feature>
<sequence>DCGTAPKLSKPSTGCTSRPFRVITSEGKVVQHSTEDFYSITIDPTKPGGKKKKISTVSNTRRTVDLTKPSIDYDDIQNEKVQTLKPGKKKPVRKTVLAKKAKATVKIQKKKKSVPLVDAVPLPTQAVDVLNDGPTMTRSQGSLEPQSPVDVEEIEAEHCMDSLESGNCVAMEVTNDSDHAVTMSGSQDTLRAPAMIDSQDSLGAKSQVESDVCDQNDNHLPSAGSTPDSSDYWEHVIMDEVEIDSDEDFADCEKAINVSDEMPISSQNSQGDVEGITEGEEVMNAISDDMLITSHNSQEENKEVKTDSEKTTSVNSVEVLMSSQYSQEENIEVNTDSEETTSVISDEMWKCSKYSQEDDVEENTDVEKPINVISDDMLISSQDSQEDDKEENTDVE</sequence>
<dbReference type="AlphaFoldDB" id="A0A1B6L592"/>
<protein>
    <submittedName>
        <fullName evidence="2">Uncharacterized protein</fullName>
    </submittedName>
</protein>
<feature type="region of interest" description="Disordered" evidence="1">
    <location>
        <begin position="127"/>
        <end position="149"/>
    </location>
</feature>
<feature type="compositionally biased region" description="Basic and acidic residues" evidence="1">
    <location>
        <begin position="297"/>
        <end position="310"/>
    </location>
</feature>
<feature type="compositionally biased region" description="Acidic residues" evidence="1">
    <location>
        <begin position="329"/>
        <end position="339"/>
    </location>
</feature>
<feature type="compositionally biased region" description="Polar residues" evidence="1">
    <location>
        <begin position="134"/>
        <end position="145"/>
    </location>
</feature>
<feature type="region of interest" description="Disordered" evidence="1">
    <location>
        <begin position="295"/>
        <end position="314"/>
    </location>
</feature>
<proteinExistence type="predicted"/>
<feature type="region of interest" description="Disordered" evidence="1">
    <location>
        <begin position="355"/>
        <end position="396"/>
    </location>
</feature>
<name>A0A1B6L592_9HEMI</name>
<feature type="compositionally biased region" description="Polar residues" evidence="1">
    <location>
        <begin position="207"/>
        <end position="229"/>
    </location>
</feature>
<feature type="region of interest" description="Disordered" evidence="1">
    <location>
        <begin position="322"/>
        <end position="342"/>
    </location>
</feature>
<reference evidence="2" key="1">
    <citation type="submission" date="2015-11" db="EMBL/GenBank/DDBJ databases">
        <title>De novo transcriptome assembly of four potential Pierce s Disease insect vectors from Arizona vineyards.</title>
        <authorList>
            <person name="Tassone E.E."/>
        </authorList>
    </citation>
    <scope>NUCLEOTIDE SEQUENCE</scope>
</reference>
<evidence type="ECO:0000256" key="1">
    <source>
        <dbReference type="SAM" id="MobiDB-lite"/>
    </source>
</evidence>